<dbReference type="InterPro" id="IPR004089">
    <property type="entry name" value="MCPsignal_dom"/>
</dbReference>
<organism evidence="7 8">
    <name type="scientific">Meiothermus granaticius NBRC 107808</name>
    <dbReference type="NCBI Taxonomy" id="1227551"/>
    <lineage>
        <taxon>Bacteria</taxon>
        <taxon>Thermotogati</taxon>
        <taxon>Deinococcota</taxon>
        <taxon>Deinococci</taxon>
        <taxon>Thermales</taxon>
        <taxon>Thermaceae</taxon>
        <taxon>Meiothermus</taxon>
    </lineage>
</organism>
<dbReference type="SMART" id="SM00283">
    <property type="entry name" value="MA"/>
    <property type="match status" value="1"/>
</dbReference>
<evidence type="ECO:0000313" key="7">
    <source>
        <dbReference type="EMBL" id="RIH91843.1"/>
    </source>
</evidence>
<keyword evidence="4" id="KW-0812">Transmembrane</keyword>
<dbReference type="EMBL" id="QWLB01000031">
    <property type="protein sequence ID" value="RIH91843.1"/>
    <property type="molecule type" value="Genomic_DNA"/>
</dbReference>
<dbReference type="Gene3D" id="6.10.340.10">
    <property type="match status" value="1"/>
</dbReference>
<comment type="similarity">
    <text evidence="2">Belongs to the methyl-accepting chemotaxis (MCP) protein family.</text>
</comment>
<dbReference type="RefSeq" id="WP_119357751.1">
    <property type="nucleotide sequence ID" value="NZ_BJXM01000001.1"/>
</dbReference>
<keyword evidence="4" id="KW-1133">Transmembrane helix</keyword>
<dbReference type="SUPFAM" id="SSF58104">
    <property type="entry name" value="Methyl-accepting chemotaxis protein (MCP) signaling domain"/>
    <property type="match status" value="1"/>
</dbReference>
<dbReference type="GO" id="GO:0016020">
    <property type="term" value="C:membrane"/>
    <property type="evidence" value="ECO:0007669"/>
    <property type="project" value="InterPro"/>
</dbReference>
<keyword evidence="1 3" id="KW-0807">Transducer</keyword>
<dbReference type="SMART" id="SM00304">
    <property type="entry name" value="HAMP"/>
    <property type="match status" value="2"/>
</dbReference>
<gene>
    <name evidence="7" type="primary">frzCD</name>
    <name evidence="7" type="ORF">Mgrana_02279</name>
</gene>
<dbReference type="CDD" id="cd06225">
    <property type="entry name" value="HAMP"/>
    <property type="match status" value="1"/>
</dbReference>
<dbReference type="PROSITE" id="PS50111">
    <property type="entry name" value="CHEMOTAXIS_TRANSDUC_2"/>
    <property type="match status" value="1"/>
</dbReference>
<feature type="domain" description="HAMP" evidence="6">
    <location>
        <begin position="252"/>
        <end position="304"/>
    </location>
</feature>
<dbReference type="PANTHER" id="PTHR32089">
    <property type="entry name" value="METHYL-ACCEPTING CHEMOTAXIS PROTEIN MCPB"/>
    <property type="match status" value="1"/>
</dbReference>
<reference evidence="7 8" key="1">
    <citation type="submission" date="2018-08" db="EMBL/GenBank/DDBJ databases">
        <title>Meiothermus granaticius genome AF-68 sequencing project.</title>
        <authorList>
            <person name="Da Costa M.S."/>
            <person name="Albuquerque L."/>
            <person name="Raposo P."/>
            <person name="Froufe H.J.C."/>
            <person name="Barroso C.S."/>
            <person name="Egas C."/>
        </authorList>
    </citation>
    <scope>NUCLEOTIDE SEQUENCE [LARGE SCALE GENOMIC DNA]</scope>
    <source>
        <strain evidence="7 8">AF-68</strain>
    </source>
</reference>
<dbReference type="Pfam" id="PF00672">
    <property type="entry name" value="HAMP"/>
    <property type="match status" value="1"/>
</dbReference>
<evidence type="ECO:0000256" key="4">
    <source>
        <dbReference type="SAM" id="Phobius"/>
    </source>
</evidence>
<comment type="caution">
    <text evidence="7">The sequence shown here is derived from an EMBL/GenBank/DDBJ whole genome shotgun (WGS) entry which is preliminary data.</text>
</comment>
<evidence type="ECO:0000313" key="8">
    <source>
        <dbReference type="Proteomes" id="UP000266178"/>
    </source>
</evidence>
<evidence type="ECO:0000259" key="6">
    <source>
        <dbReference type="PROSITE" id="PS50885"/>
    </source>
</evidence>
<feature type="transmembrane region" description="Helical" evidence="4">
    <location>
        <begin position="231"/>
        <end position="251"/>
    </location>
</feature>
<dbReference type="PROSITE" id="PS50885">
    <property type="entry name" value="HAMP"/>
    <property type="match status" value="2"/>
</dbReference>
<dbReference type="OrthoDB" id="9760371at2"/>
<feature type="domain" description="Methyl-accepting transducer" evidence="5">
    <location>
        <begin position="370"/>
        <end position="606"/>
    </location>
</feature>
<proteinExistence type="inferred from homology"/>
<accession>A0A399F6X2</accession>
<dbReference type="GO" id="GO:0007165">
    <property type="term" value="P:signal transduction"/>
    <property type="evidence" value="ECO:0007669"/>
    <property type="project" value="UniProtKB-KW"/>
</dbReference>
<evidence type="ECO:0000256" key="1">
    <source>
        <dbReference type="ARBA" id="ARBA00023224"/>
    </source>
</evidence>
<dbReference type="InterPro" id="IPR003660">
    <property type="entry name" value="HAMP_dom"/>
</dbReference>
<feature type="domain" description="HAMP" evidence="6">
    <location>
        <begin position="320"/>
        <end position="365"/>
    </location>
</feature>
<dbReference type="PANTHER" id="PTHR32089:SF114">
    <property type="entry name" value="METHYL-ACCEPTING CHEMOTAXIS PROTEIN MCPB"/>
    <property type="match status" value="1"/>
</dbReference>
<feature type="transmembrane region" description="Helical" evidence="4">
    <location>
        <begin position="35"/>
        <end position="57"/>
    </location>
</feature>
<name>A0A399F6X2_9DEIN</name>
<sequence>MQPSFKAVSRSNRRDTQILQDQGRWLDNLRLTGKIGLIVLVFTLAIFVVVFASLGGFRALRYQLDGLYNYTLVPISAINKSDAALADLVRYIELMRSPGATPGERSAYLSLAKAADAAGGDVLEEYQKSWQSSLRPGFSQVLQNRGQGALQAQEAQLLNALDQVHQSASKSLVGFLTSIQGGKPDLKLGQLAAEQYLRVRGFLQDLIVLNDQFAKISDDVARDAFAQVTRAMWIASGAALVLGLLLAGWIARATTRRLAQLERGAQSLRQGNLDFRVEVSGRDEIGTIARTFNNSVTQLREFQLQQEAERQRGIQLQDHVSRFLKIVTEIASGDLTRRGEVTEDVLGNVVDAVNLTVEEIAQLLRQVQGAAGSVTQSATQMYALTQRIAEEAQAQAGGVAQVRGQVQVVSKDIREMAERAGSSAEAAQQTLEMARLGREAVTQAMIGMNEIRAEIVRIAETIALLNTRSEQIEGIAKTLEEFASQTNLLALSAAFEAAGAGAAGRRFAVVAEEIRKLAEESARETQQVGTLVRQVQSDIQTVVAQTQEGLREAETGYRIADTAGMRLQGIAKLAETSAALAGQISTLAQAQVPVVQAVEATVQRIAQVAESVERESAQGQQTAAALQQLAGSLSQSLGRFKLPA</sequence>
<dbReference type="Proteomes" id="UP000266178">
    <property type="component" value="Unassembled WGS sequence"/>
</dbReference>
<dbReference type="Pfam" id="PF00015">
    <property type="entry name" value="MCPsignal"/>
    <property type="match status" value="1"/>
</dbReference>
<dbReference type="AlphaFoldDB" id="A0A399F6X2"/>
<dbReference type="Gene3D" id="1.10.287.950">
    <property type="entry name" value="Methyl-accepting chemotaxis protein"/>
    <property type="match status" value="1"/>
</dbReference>
<protein>
    <submittedName>
        <fullName evidence="7">Frizzy aggregation protein FrzCD</fullName>
    </submittedName>
</protein>
<evidence type="ECO:0000256" key="2">
    <source>
        <dbReference type="ARBA" id="ARBA00029447"/>
    </source>
</evidence>
<keyword evidence="8" id="KW-1185">Reference proteome</keyword>
<keyword evidence="4" id="KW-0472">Membrane</keyword>
<evidence type="ECO:0000256" key="3">
    <source>
        <dbReference type="PROSITE-ProRule" id="PRU00284"/>
    </source>
</evidence>
<evidence type="ECO:0000259" key="5">
    <source>
        <dbReference type="PROSITE" id="PS50111"/>
    </source>
</evidence>